<feature type="transmembrane region" description="Helical" evidence="1">
    <location>
        <begin position="26"/>
        <end position="56"/>
    </location>
</feature>
<keyword evidence="1" id="KW-0812">Transmembrane</keyword>
<feature type="transmembrane region" description="Helical" evidence="1">
    <location>
        <begin position="76"/>
        <end position="95"/>
    </location>
</feature>
<organism evidence="2 3">
    <name type="scientific">Candidatus Roizmanbacteria bacterium RIFCSPHIGHO2_01_FULL_39_12b</name>
    <dbReference type="NCBI Taxonomy" id="1802030"/>
    <lineage>
        <taxon>Bacteria</taxon>
        <taxon>Candidatus Roizmaniibacteriota</taxon>
    </lineage>
</organism>
<comment type="caution">
    <text evidence="2">The sequence shown here is derived from an EMBL/GenBank/DDBJ whole genome shotgun (WGS) entry which is preliminary data.</text>
</comment>
<keyword evidence="1" id="KW-0472">Membrane</keyword>
<dbReference type="Proteomes" id="UP000178372">
    <property type="component" value="Unassembled WGS sequence"/>
</dbReference>
<accession>A0A1F7GDA7</accession>
<gene>
    <name evidence="2" type="ORF">A2690_03565</name>
</gene>
<dbReference type="AlphaFoldDB" id="A0A1F7GDA7"/>
<evidence type="ECO:0000313" key="2">
    <source>
        <dbReference type="EMBL" id="OGK16826.1"/>
    </source>
</evidence>
<evidence type="ECO:0000256" key="1">
    <source>
        <dbReference type="SAM" id="Phobius"/>
    </source>
</evidence>
<keyword evidence="1" id="KW-1133">Transmembrane helix</keyword>
<sequence length="122" mass="12897">MTEATDLSRENQIRATTRVLNTAQRIVNVGIIVSALGGGSAAVGVFILLLDSVAWMSDRYAALNNIDVPSQFDPSIFAGSSAIVLAGLTGVWLGSRISSSAESVRGVANELIKRENYPNDIC</sequence>
<reference evidence="2 3" key="1">
    <citation type="journal article" date="2016" name="Nat. Commun.">
        <title>Thousands of microbial genomes shed light on interconnected biogeochemical processes in an aquifer system.</title>
        <authorList>
            <person name="Anantharaman K."/>
            <person name="Brown C.T."/>
            <person name="Hug L.A."/>
            <person name="Sharon I."/>
            <person name="Castelle C.J."/>
            <person name="Probst A.J."/>
            <person name="Thomas B.C."/>
            <person name="Singh A."/>
            <person name="Wilkins M.J."/>
            <person name="Karaoz U."/>
            <person name="Brodie E.L."/>
            <person name="Williams K.H."/>
            <person name="Hubbard S.S."/>
            <person name="Banfield J.F."/>
        </authorList>
    </citation>
    <scope>NUCLEOTIDE SEQUENCE [LARGE SCALE GENOMIC DNA]</scope>
</reference>
<name>A0A1F7GDA7_9BACT</name>
<dbReference type="EMBL" id="MFZF01000010">
    <property type="protein sequence ID" value="OGK16826.1"/>
    <property type="molecule type" value="Genomic_DNA"/>
</dbReference>
<evidence type="ECO:0000313" key="3">
    <source>
        <dbReference type="Proteomes" id="UP000178372"/>
    </source>
</evidence>
<proteinExistence type="predicted"/>
<protein>
    <submittedName>
        <fullName evidence="2">Uncharacterized protein</fullName>
    </submittedName>
</protein>